<gene>
    <name evidence="2" type="ORF">CMV30_08095</name>
</gene>
<reference evidence="2 3" key="1">
    <citation type="submission" date="2017-09" db="EMBL/GenBank/DDBJ databases">
        <title>Complete genome sequence of Verrucomicrobial strain HZ-65, isolated from freshwater.</title>
        <authorList>
            <person name="Choi A."/>
        </authorList>
    </citation>
    <scope>NUCLEOTIDE SEQUENCE [LARGE SCALE GENOMIC DNA]</scope>
    <source>
        <strain evidence="2 3">HZ-65</strain>
    </source>
</reference>
<keyword evidence="3" id="KW-1185">Reference proteome</keyword>
<dbReference type="EMBL" id="CP023344">
    <property type="protein sequence ID" value="ATC63914.1"/>
    <property type="molecule type" value="Genomic_DNA"/>
</dbReference>
<dbReference type="OrthoDB" id="9800332at2"/>
<dbReference type="Pfam" id="PF16798">
    <property type="entry name" value="DUF5069"/>
    <property type="match status" value="1"/>
</dbReference>
<protein>
    <submittedName>
        <fullName evidence="2">DUF5069 domain-containing protein</fullName>
    </submittedName>
</protein>
<proteinExistence type="predicted"/>
<sequence length="151" mass="16928">MSFVPGLRSSYSKVGRLVYFGRLLDKIRLQAADRLPTDYHANLGIGFDARTCTFLGVAYADLKARTLAGGTDADILAWAHAHGTPRTDDECNTWSRFMMKIGWRDDRSAALQQRITALGLEGKPIETFFDLNEFDEGRDPVTGRFWENPPA</sequence>
<name>A0A290Q600_9BACT</name>
<evidence type="ECO:0000313" key="3">
    <source>
        <dbReference type="Proteomes" id="UP000217265"/>
    </source>
</evidence>
<dbReference type="RefSeq" id="WP_096055546.1">
    <property type="nucleotide sequence ID" value="NZ_CP023344.1"/>
</dbReference>
<accession>A0A290Q600</accession>
<dbReference type="InterPro" id="IPR031849">
    <property type="entry name" value="DUF5069"/>
</dbReference>
<dbReference type="AlphaFoldDB" id="A0A290Q600"/>
<evidence type="ECO:0000259" key="1">
    <source>
        <dbReference type="Pfam" id="PF16798"/>
    </source>
</evidence>
<organism evidence="2 3">
    <name type="scientific">Nibricoccus aquaticus</name>
    <dbReference type="NCBI Taxonomy" id="2576891"/>
    <lineage>
        <taxon>Bacteria</taxon>
        <taxon>Pseudomonadati</taxon>
        <taxon>Verrucomicrobiota</taxon>
        <taxon>Opitutia</taxon>
        <taxon>Opitutales</taxon>
        <taxon>Opitutaceae</taxon>
        <taxon>Nibricoccus</taxon>
    </lineage>
</organism>
<evidence type="ECO:0000313" key="2">
    <source>
        <dbReference type="EMBL" id="ATC63914.1"/>
    </source>
</evidence>
<dbReference type="Proteomes" id="UP000217265">
    <property type="component" value="Chromosome"/>
</dbReference>
<feature type="domain" description="DUF5069" evidence="1">
    <location>
        <begin position="7"/>
        <end position="138"/>
    </location>
</feature>
<dbReference type="KEGG" id="vbh:CMV30_08095"/>